<proteinExistence type="predicted"/>
<name>A0ACC0V9N7_9HYPO</name>
<keyword evidence="2" id="KW-1185">Reference proteome</keyword>
<dbReference type="Proteomes" id="UP001163324">
    <property type="component" value="Chromosome 2"/>
</dbReference>
<comment type="caution">
    <text evidence="1">The sequence shown here is derived from an EMBL/GenBank/DDBJ whole genome shotgun (WGS) entry which is preliminary data.</text>
</comment>
<evidence type="ECO:0000313" key="1">
    <source>
        <dbReference type="EMBL" id="KAI9902435.1"/>
    </source>
</evidence>
<dbReference type="EMBL" id="CM047941">
    <property type="protein sequence ID" value="KAI9902435.1"/>
    <property type="molecule type" value="Genomic_DNA"/>
</dbReference>
<evidence type="ECO:0000313" key="2">
    <source>
        <dbReference type="Proteomes" id="UP001163324"/>
    </source>
</evidence>
<sequence>MNGKGAVELYIPPVSRTDASRNQAFRVAVRNIFAWAFQRSLVGEHLGPALVELLDSMHEYRSEGCDNDQDMMSYLDEEGYLDIANQPDHALAMLYMAETLKMRDLYIRAFVHCVGMHHQLYSSSEYEIISFESKKLIRKARWGMEARLSSATDMLKNFLDKELSDAHLGIPPSARAHLERFRSFLLSFYASRMGYYPPRTFDASLLQTMRREFGALYELLVDDGYTTSDTMPPVAVGGMCTIQLIHAFNQNQGFKALEHPLPLLPEYAPSSRFLPWRSRRTKLKPNERLLAHTSLIMASNWKDAIFNNELVKAYRRFEEDATLGTKRSDKQEKVSLVDARKVRWIMIYATYQVVRSVTEIAPEVYDADEASYPVIASVRNLPPWDETTVHVPRPPSRDANTQLAPSVYWGDSADSTPVPGKIEIKPDIDYFAITHREPCQLGRRSSCVVPSKKTSSSSPPTRSNSVSFSLSRRATLRRSLRKFKPGSGSISSSAPVSPSKQTHHEIVVHGYGNGTNKVHVDQRPRQLEEAVSRSTSVRTVDTTMEDKTEVSSQNSNDSDDTIDTLQMPDTPHTLDMPPGSLEPNLGEDPALGSNNTKRKVVSMFISPSRANSLKSRGSIRRPMGNMFNYANFQNSHAHDGWLGQQQQQRKKSLDSEPPTPPPRRRYSMFGGDTKRNYVMPEPPQPIIEDDWAALQAFMDGNNQSKEPAWEQYAELGGLTEMAR</sequence>
<reference evidence="1" key="1">
    <citation type="submission" date="2022-10" db="EMBL/GenBank/DDBJ databases">
        <title>Complete Genome of Trichothecium roseum strain YXFP-22015, a Plant Pathogen Isolated from Citrus.</title>
        <authorList>
            <person name="Wang Y."/>
            <person name="Zhu L."/>
        </authorList>
    </citation>
    <scope>NUCLEOTIDE SEQUENCE</scope>
    <source>
        <strain evidence="1">YXFP-22015</strain>
    </source>
</reference>
<accession>A0ACC0V9N7</accession>
<organism evidence="1 2">
    <name type="scientific">Trichothecium roseum</name>
    <dbReference type="NCBI Taxonomy" id="47278"/>
    <lineage>
        <taxon>Eukaryota</taxon>
        <taxon>Fungi</taxon>
        <taxon>Dikarya</taxon>
        <taxon>Ascomycota</taxon>
        <taxon>Pezizomycotina</taxon>
        <taxon>Sordariomycetes</taxon>
        <taxon>Hypocreomycetidae</taxon>
        <taxon>Hypocreales</taxon>
        <taxon>Hypocreales incertae sedis</taxon>
        <taxon>Trichothecium</taxon>
    </lineage>
</organism>
<protein>
    <submittedName>
        <fullName evidence="1">Uncharacterized protein</fullName>
    </submittedName>
</protein>
<gene>
    <name evidence="1" type="ORF">N3K66_001787</name>
</gene>